<comment type="subcellular location">
    <subcellularLocation>
        <location evidence="1">Mitochondrion</location>
    </subcellularLocation>
</comment>
<dbReference type="Proteomes" id="UP000274131">
    <property type="component" value="Unassembled WGS sequence"/>
</dbReference>
<comment type="similarity">
    <text evidence="2">Belongs to the universal ribosomal protein uS3 family.</text>
</comment>
<dbReference type="AlphaFoldDB" id="A0A0N4V2N5"/>
<evidence type="ECO:0000256" key="1">
    <source>
        <dbReference type="ARBA" id="ARBA00004173"/>
    </source>
</evidence>
<evidence type="ECO:0000256" key="6">
    <source>
        <dbReference type="ARBA" id="ARBA00023274"/>
    </source>
</evidence>
<organism evidence="9">
    <name type="scientific">Enterobius vermicularis</name>
    <name type="common">Human pinworm</name>
    <dbReference type="NCBI Taxonomy" id="51028"/>
    <lineage>
        <taxon>Eukaryota</taxon>
        <taxon>Metazoa</taxon>
        <taxon>Ecdysozoa</taxon>
        <taxon>Nematoda</taxon>
        <taxon>Chromadorea</taxon>
        <taxon>Rhabditida</taxon>
        <taxon>Spirurina</taxon>
        <taxon>Oxyuridomorpha</taxon>
        <taxon>Oxyuroidea</taxon>
        <taxon>Oxyuridae</taxon>
        <taxon>Enterobius</taxon>
    </lineage>
</organism>
<dbReference type="PANTHER" id="PTHR21244">
    <property type="entry name" value="MITOCHONDRIAL 28S RIBOSOMAL PROTEIN S24"/>
    <property type="match status" value="1"/>
</dbReference>
<dbReference type="Pfam" id="PF14955">
    <property type="entry name" value="MRP-S24"/>
    <property type="match status" value="1"/>
</dbReference>
<dbReference type="EMBL" id="UXUI01007730">
    <property type="protein sequence ID" value="VDD89143.1"/>
    <property type="molecule type" value="Genomic_DNA"/>
</dbReference>
<evidence type="ECO:0000256" key="5">
    <source>
        <dbReference type="ARBA" id="ARBA00023128"/>
    </source>
</evidence>
<accession>A0A0N4V2N5</accession>
<proteinExistence type="inferred from homology"/>
<protein>
    <submittedName>
        <fullName evidence="9">28S ribosomal protein S24, mitochondrial</fullName>
    </submittedName>
</protein>
<keyword evidence="5" id="KW-0496">Mitochondrion</keyword>
<evidence type="ECO:0000256" key="4">
    <source>
        <dbReference type="ARBA" id="ARBA00022980"/>
    </source>
</evidence>
<reference evidence="9" key="1">
    <citation type="submission" date="2017-02" db="UniProtKB">
        <authorList>
            <consortium name="WormBaseParasite"/>
        </authorList>
    </citation>
    <scope>IDENTIFICATION</scope>
</reference>
<reference evidence="7 8" key="2">
    <citation type="submission" date="2018-10" db="EMBL/GenBank/DDBJ databases">
        <authorList>
            <consortium name="Pathogen Informatics"/>
        </authorList>
    </citation>
    <scope>NUCLEOTIDE SEQUENCE [LARGE SCALE GENOMIC DNA]</scope>
</reference>
<evidence type="ECO:0000256" key="2">
    <source>
        <dbReference type="ARBA" id="ARBA00010761"/>
    </source>
</evidence>
<sequence length="172" mass="20292">MYTNKLQIVVASLAKENGLMLRSISTSAPNHKNQAGKYRATVNQTQRLTYEMAQKPHHIGVRKAWLSWHTHNLEEFRIRQPYQVAQDAIIRRFIRGFFIDYIPSDGREIVIKRRGNCVYVAGFLHYGRRLETRRIYWLFGFAEEFLSLLLKQPVKLELQFVPSEEDLGYTYI</sequence>
<dbReference type="STRING" id="51028.A0A0N4V2N5"/>
<dbReference type="GO" id="GO:0006412">
    <property type="term" value="P:translation"/>
    <property type="evidence" value="ECO:0007669"/>
    <property type="project" value="TreeGrafter"/>
</dbReference>
<evidence type="ECO:0000313" key="8">
    <source>
        <dbReference type="Proteomes" id="UP000274131"/>
    </source>
</evidence>
<dbReference type="GO" id="GO:0005840">
    <property type="term" value="C:ribosome"/>
    <property type="evidence" value="ECO:0007669"/>
    <property type="project" value="UniProtKB-KW"/>
</dbReference>
<keyword evidence="6" id="KW-0687">Ribonucleoprotein</keyword>
<dbReference type="WBParaSite" id="EVEC_0000426901-mRNA-1">
    <property type="protein sequence ID" value="EVEC_0000426901-mRNA-1"/>
    <property type="gene ID" value="EVEC_0000426901"/>
</dbReference>
<keyword evidence="3" id="KW-0809">Transit peptide</keyword>
<gene>
    <name evidence="7" type="ORF">EVEC_LOCUS3977</name>
</gene>
<dbReference type="InterPro" id="IPR026146">
    <property type="entry name" value="Ribosomal_uS3m"/>
</dbReference>
<evidence type="ECO:0000313" key="7">
    <source>
        <dbReference type="EMBL" id="VDD89143.1"/>
    </source>
</evidence>
<keyword evidence="4" id="KW-0689">Ribosomal protein</keyword>
<keyword evidence="8" id="KW-1185">Reference proteome</keyword>
<dbReference type="GO" id="GO:0005739">
    <property type="term" value="C:mitochondrion"/>
    <property type="evidence" value="ECO:0007669"/>
    <property type="project" value="UniProtKB-SubCell"/>
</dbReference>
<dbReference type="PANTHER" id="PTHR21244:SF1">
    <property type="entry name" value="SMALL RIBOSOMAL SUBUNIT PROTEIN US3M"/>
    <property type="match status" value="1"/>
</dbReference>
<dbReference type="OrthoDB" id="5950413at2759"/>
<evidence type="ECO:0000256" key="3">
    <source>
        <dbReference type="ARBA" id="ARBA00022946"/>
    </source>
</evidence>
<evidence type="ECO:0000313" key="9">
    <source>
        <dbReference type="WBParaSite" id="EVEC_0000426901-mRNA-1"/>
    </source>
</evidence>
<name>A0A0N4V2N5_ENTVE</name>
<dbReference type="GO" id="GO:1990904">
    <property type="term" value="C:ribonucleoprotein complex"/>
    <property type="evidence" value="ECO:0007669"/>
    <property type="project" value="UniProtKB-KW"/>
</dbReference>